<dbReference type="EMBL" id="CP040908">
    <property type="protein sequence ID" value="QLL57393.1"/>
    <property type="molecule type" value="Genomic_DNA"/>
</dbReference>
<name>A0A7H9DQH1_9FLAO</name>
<sequence>MKKKEYRVKGGTNYYLIIEDWNNTFIEKEIKVDYRKYYSSFEGERLKVAERRGRFDIAWSYFIE</sequence>
<dbReference type="GeneID" id="78400707"/>
<evidence type="ECO:0000313" key="2">
    <source>
        <dbReference type="Proteomes" id="UP000510643"/>
    </source>
</evidence>
<proteinExistence type="predicted"/>
<dbReference type="Proteomes" id="UP000510643">
    <property type="component" value="Chromosome"/>
</dbReference>
<dbReference type="KEGG" id="efal:FH779_04525"/>
<accession>A0A7H9DQH1</accession>
<protein>
    <submittedName>
        <fullName evidence="1">Uncharacterized protein</fullName>
    </submittedName>
</protein>
<keyword evidence="2" id="KW-1185">Reference proteome</keyword>
<dbReference type="RefSeq" id="WP_180906222.1">
    <property type="nucleotide sequence ID" value="NZ_CP040908.1"/>
</dbReference>
<dbReference type="AlphaFoldDB" id="A0A7H9DQH1"/>
<evidence type="ECO:0000313" key="1">
    <source>
        <dbReference type="EMBL" id="QLL57393.1"/>
    </source>
</evidence>
<organism evidence="1 2">
    <name type="scientific">Empedobacter falsenii</name>
    <dbReference type="NCBI Taxonomy" id="343874"/>
    <lineage>
        <taxon>Bacteria</taxon>
        <taxon>Pseudomonadati</taxon>
        <taxon>Bacteroidota</taxon>
        <taxon>Flavobacteriia</taxon>
        <taxon>Flavobacteriales</taxon>
        <taxon>Weeksellaceae</taxon>
        <taxon>Empedobacter</taxon>
    </lineage>
</organism>
<reference evidence="1 2" key="1">
    <citation type="submission" date="2019-06" db="EMBL/GenBank/DDBJ databases">
        <title>Emergence of pandrug resistant Empedobacter falsenii in China.</title>
        <authorList>
            <person name="Dong N."/>
            <person name="Chen S."/>
            <person name="Zhang R."/>
        </authorList>
    </citation>
    <scope>NUCLEOTIDE SEQUENCE [LARGE SCALE GENOMIC DNA]</scope>
    <source>
        <strain evidence="1 2">1681-1</strain>
    </source>
</reference>
<gene>
    <name evidence="1" type="ORF">FH779_04525</name>
</gene>